<evidence type="ECO:0000259" key="2">
    <source>
        <dbReference type="Pfam" id="PF07411"/>
    </source>
</evidence>
<feature type="domain" description="DUF1508" evidence="2">
    <location>
        <begin position="62"/>
        <end position="108"/>
    </location>
</feature>
<gene>
    <name evidence="3" type="ORF">DL239_16405</name>
</gene>
<sequence>MAGKFELYTDKAGEFRFRLKAGNGENIMASEGYKQKSSAENGIASVQKNAGDDARYERKETSSGKHMFNLKATNGQVIGTSQSYSSASGRDNGIESVMRNAPEAKIDDQTD</sequence>
<comment type="caution">
    <text evidence="3">The sequence shown here is derived from an EMBL/GenBank/DDBJ whole genome shotgun (WGS) entry which is preliminary data.</text>
</comment>
<feature type="region of interest" description="Disordered" evidence="1">
    <location>
        <begin position="49"/>
        <end position="111"/>
    </location>
</feature>
<proteinExistence type="predicted"/>
<organism evidence="3 4">
    <name type="scientific">Parasedimentitalea denitrificans</name>
    <dbReference type="NCBI Taxonomy" id="2211118"/>
    <lineage>
        <taxon>Bacteria</taxon>
        <taxon>Pseudomonadati</taxon>
        <taxon>Pseudomonadota</taxon>
        <taxon>Alphaproteobacteria</taxon>
        <taxon>Rhodobacterales</taxon>
        <taxon>Paracoccaceae</taxon>
        <taxon>Parasedimentitalea</taxon>
    </lineage>
</organism>
<accession>A0ABX0WCX7</accession>
<dbReference type="EMBL" id="QHLQ01000018">
    <property type="protein sequence ID" value="NIZ62555.1"/>
    <property type="molecule type" value="Genomic_DNA"/>
</dbReference>
<keyword evidence="4" id="KW-1185">Reference proteome</keyword>
<dbReference type="PANTHER" id="PTHR40606">
    <property type="match status" value="1"/>
</dbReference>
<dbReference type="SUPFAM" id="SSF160113">
    <property type="entry name" value="YegP-like"/>
    <property type="match status" value="2"/>
</dbReference>
<dbReference type="Proteomes" id="UP001429564">
    <property type="component" value="Unassembled WGS sequence"/>
</dbReference>
<feature type="domain" description="DUF1508" evidence="2">
    <location>
        <begin position="10"/>
        <end position="57"/>
    </location>
</feature>
<evidence type="ECO:0000313" key="3">
    <source>
        <dbReference type="EMBL" id="NIZ62555.1"/>
    </source>
</evidence>
<evidence type="ECO:0000256" key="1">
    <source>
        <dbReference type="SAM" id="MobiDB-lite"/>
    </source>
</evidence>
<dbReference type="PANTHER" id="PTHR40606:SF1">
    <property type="entry name" value="UPF0339 PROTEIN YEGP"/>
    <property type="match status" value="1"/>
</dbReference>
<dbReference type="Pfam" id="PF07411">
    <property type="entry name" value="DUF1508"/>
    <property type="match status" value="2"/>
</dbReference>
<feature type="compositionally biased region" description="Polar residues" evidence="1">
    <location>
        <begin position="71"/>
        <end position="89"/>
    </location>
</feature>
<dbReference type="InterPro" id="IPR010879">
    <property type="entry name" value="DUF1508"/>
</dbReference>
<feature type="compositionally biased region" description="Basic and acidic residues" evidence="1">
    <location>
        <begin position="102"/>
        <end position="111"/>
    </location>
</feature>
<dbReference type="Gene3D" id="2.30.29.80">
    <property type="match status" value="1"/>
</dbReference>
<dbReference type="RefSeq" id="WP_167685178.1">
    <property type="nucleotide sequence ID" value="NZ_QHLQ01000018.1"/>
</dbReference>
<feature type="compositionally biased region" description="Basic and acidic residues" evidence="1">
    <location>
        <begin position="50"/>
        <end position="63"/>
    </location>
</feature>
<dbReference type="InterPro" id="IPR036913">
    <property type="entry name" value="YegP-like_sf"/>
</dbReference>
<name>A0ABX0WCX7_9RHOB</name>
<dbReference type="InterPro" id="IPR051141">
    <property type="entry name" value="UPF0339_domain"/>
</dbReference>
<protein>
    <recommendedName>
        <fullName evidence="2">DUF1508 domain-containing protein</fullName>
    </recommendedName>
</protein>
<reference evidence="3 4" key="1">
    <citation type="submission" date="2018-05" db="EMBL/GenBank/DDBJ databases">
        <authorList>
            <person name="Zhang Y.-J."/>
        </authorList>
    </citation>
    <scope>NUCLEOTIDE SEQUENCE [LARGE SCALE GENOMIC DNA]</scope>
    <source>
        <strain evidence="3 4">CY04</strain>
    </source>
</reference>
<evidence type="ECO:0000313" key="4">
    <source>
        <dbReference type="Proteomes" id="UP001429564"/>
    </source>
</evidence>